<dbReference type="Proteomes" id="UP001177021">
    <property type="component" value="Unassembled WGS sequence"/>
</dbReference>
<sequence>MNTVPPQYLHKCSGGLFRVGTIVESPKEKKTNKKRKVQNYSLPAEVLFENCDHAISYVICESVKRTKSKTEMRRKKCINIYVSPITQLEFC</sequence>
<accession>A0ACB0M1Z3</accession>
<protein>
    <submittedName>
        <fullName evidence="1">Uncharacterized protein</fullName>
    </submittedName>
</protein>
<organism evidence="1 2">
    <name type="scientific">Trifolium pratense</name>
    <name type="common">Red clover</name>
    <dbReference type="NCBI Taxonomy" id="57577"/>
    <lineage>
        <taxon>Eukaryota</taxon>
        <taxon>Viridiplantae</taxon>
        <taxon>Streptophyta</taxon>
        <taxon>Embryophyta</taxon>
        <taxon>Tracheophyta</taxon>
        <taxon>Spermatophyta</taxon>
        <taxon>Magnoliopsida</taxon>
        <taxon>eudicotyledons</taxon>
        <taxon>Gunneridae</taxon>
        <taxon>Pentapetalae</taxon>
        <taxon>rosids</taxon>
        <taxon>fabids</taxon>
        <taxon>Fabales</taxon>
        <taxon>Fabaceae</taxon>
        <taxon>Papilionoideae</taxon>
        <taxon>50 kb inversion clade</taxon>
        <taxon>NPAAA clade</taxon>
        <taxon>Hologalegina</taxon>
        <taxon>IRL clade</taxon>
        <taxon>Trifolieae</taxon>
        <taxon>Trifolium</taxon>
    </lineage>
</organism>
<reference evidence="1" key="1">
    <citation type="submission" date="2023-10" db="EMBL/GenBank/DDBJ databases">
        <authorList>
            <person name="Rodriguez Cubillos JULIANA M."/>
            <person name="De Vega J."/>
        </authorList>
    </citation>
    <scope>NUCLEOTIDE SEQUENCE</scope>
</reference>
<name>A0ACB0M1Z3_TRIPR</name>
<comment type="caution">
    <text evidence="1">The sequence shown here is derived from an EMBL/GenBank/DDBJ whole genome shotgun (WGS) entry which is preliminary data.</text>
</comment>
<proteinExistence type="predicted"/>
<dbReference type="EMBL" id="CASHSV030000716">
    <property type="protein sequence ID" value="CAJ2675235.1"/>
    <property type="molecule type" value="Genomic_DNA"/>
</dbReference>
<evidence type="ECO:0000313" key="1">
    <source>
        <dbReference type="EMBL" id="CAJ2675235.1"/>
    </source>
</evidence>
<evidence type="ECO:0000313" key="2">
    <source>
        <dbReference type="Proteomes" id="UP001177021"/>
    </source>
</evidence>
<keyword evidence="2" id="KW-1185">Reference proteome</keyword>
<gene>
    <name evidence="1" type="ORF">MILVUS5_LOCUS38311</name>
</gene>